<dbReference type="Proteomes" id="UP000053477">
    <property type="component" value="Unassembled WGS sequence"/>
</dbReference>
<dbReference type="PANTHER" id="PTHR24198">
    <property type="entry name" value="ANKYRIN REPEAT AND PROTEIN KINASE DOMAIN-CONTAINING PROTEIN"/>
    <property type="match status" value="1"/>
</dbReference>
<keyword evidence="4" id="KW-0175">Coiled coil</keyword>
<feature type="compositionally biased region" description="Basic and acidic residues" evidence="5">
    <location>
        <begin position="600"/>
        <end position="610"/>
    </location>
</feature>
<keyword evidence="2 3" id="KW-0040">ANK repeat</keyword>
<reference evidence="6 7" key="1">
    <citation type="submission" date="2015-04" db="EMBL/GenBank/DDBJ databases">
        <title>Complete genome sequence of Schizopora paradoxa KUC8140, a cosmopolitan wood degrader in East Asia.</title>
        <authorList>
            <consortium name="DOE Joint Genome Institute"/>
            <person name="Min B."/>
            <person name="Park H."/>
            <person name="Jang Y."/>
            <person name="Kim J.-J."/>
            <person name="Kim K.H."/>
            <person name="Pangilinan J."/>
            <person name="Lipzen A."/>
            <person name="Riley R."/>
            <person name="Grigoriev I.V."/>
            <person name="Spatafora J.W."/>
            <person name="Choi I.-G."/>
        </authorList>
    </citation>
    <scope>NUCLEOTIDE SEQUENCE [LARGE SCALE GENOMIC DNA]</scope>
    <source>
        <strain evidence="6 7">KUC8140</strain>
    </source>
</reference>
<feature type="repeat" description="ANK" evidence="3">
    <location>
        <begin position="572"/>
        <end position="604"/>
    </location>
</feature>
<name>A0A0H2RI60_9AGAM</name>
<feature type="region of interest" description="Disordered" evidence="5">
    <location>
        <begin position="1156"/>
        <end position="1192"/>
    </location>
</feature>
<dbReference type="Gene3D" id="1.25.40.20">
    <property type="entry name" value="Ankyrin repeat-containing domain"/>
    <property type="match status" value="4"/>
</dbReference>
<proteinExistence type="predicted"/>
<feature type="region of interest" description="Disordered" evidence="5">
    <location>
        <begin position="600"/>
        <end position="674"/>
    </location>
</feature>
<dbReference type="SMART" id="SM00248">
    <property type="entry name" value="ANK"/>
    <property type="match status" value="11"/>
</dbReference>
<dbReference type="PROSITE" id="PS50088">
    <property type="entry name" value="ANK_REPEAT"/>
    <property type="match status" value="4"/>
</dbReference>
<accession>A0A0H2RI60</accession>
<feature type="region of interest" description="Disordered" evidence="5">
    <location>
        <begin position="1018"/>
        <end position="1044"/>
    </location>
</feature>
<dbReference type="EMBL" id="KQ085998">
    <property type="protein sequence ID" value="KLO11509.1"/>
    <property type="molecule type" value="Genomic_DNA"/>
</dbReference>
<feature type="coiled-coil region" evidence="4">
    <location>
        <begin position="909"/>
        <end position="936"/>
    </location>
</feature>
<keyword evidence="1" id="KW-0677">Repeat</keyword>
<evidence type="ECO:0000256" key="4">
    <source>
        <dbReference type="SAM" id="Coils"/>
    </source>
</evidence>
<dbReference type="Pfam" id="PF12796">
    <property type="entry name" value="Ank_2"/>
    <property type="match status" value="2"/>
</dbReference>
<feature type="repeat" description="ANK" evidence="3">
    <location>
        <begin position="690"/>
        <end position="722"/>
    </location>
</feature>
<dbReference type="PROSITE" id="PS50297">
    <property type="entry name" value="ANK_REP_REGION"/>
    <property type="match status" value="2"/>
</dbReference>
<evidence type="ECO:0000313" key="6">
    <source>
        <dbReference type="EMBL" id="KLO11509.1"/>
    </source>
</evidence>
<evidence type="ECO:0000256" key="5">
    <source>
        <dbReference type="SAM" id="MobiDB-lite"/>
    </source>
</evidence>
<feature type="compositionally biased region" description="Polar residues" evidence="5">
    <location>
        <begin position="351"/>
        <end position="368"/>
    </location>
</feature>
<dbReference type="InterPro" id="IPR036770">
    <property type="entry name" value="Ankyrin_rpt-contain_sf"/>
</dbReference>
<feature type="compositionally biased region" description="Acidic residues" evidence="5">
    <location>
        <begin position="1170"/>
        <end position="1191"/>
    </location>
</feature>
<dbReference type="InterPro" id="IPR002110">
    <property type="entry name" value="Ankyrin_rpt"/>
</dbReference>
<sequence length="1805" mass="200212">MSYNAINSAPEAQAFLNRVKGASYGGLNDVLAASIKDETELRRLFATDRKHARLANPYVGLVSVFDVQSSIGLNTTRARVVKDEADRSAKFVFPLSDDKRRKDGTPAMADSFADFQKNWTIFSEGSLSQLTDWNNVVVAGGSVLGCLLHMDDAHKESKRAIRKYFHSKAFPTSDVDMFLWGLNAEQAEAKITQIYEAVRDSVPWEVTCVRTKHAVSIHSQYPYRSIQIVLRLYHSPAEILAGFDVDAPCVAYDGTRVLANPRALVSIIRQANTVDMSRRSPSYEVRLAKYASRGFEVYVPDLRREDVDPTIFERSINRITGLARMLVLERLSKPESRVSYLESRRALRSRPNNVSASYHRQSAKSQRQYKGDLKGDEEFGGLEMNDYDVSTLHIPYGPGWTARRIEKLVYQTDLGMNSTFNPRNKDRRLHRHAAFFGTIDECTGDQCGHCPTPKNDGERTQQEEDDKNYVRGRISFLAEDPGRQTMTGSFNPIDIGEWSEFAYLGSTEKLFAAISEGADATVSSKIPSDVVDLNRRDHVGRTPLHMAIMCKAVDISIALIDAGVRMTARLVDGRTALHLAAQQNLPTVIAKLLEKSSENDSKAKAEEEAKAVAAAAQKAAKAEEEMDIEKDEEEENSSDDDWESVGEGDKNAVTAGAPKEAELPPAGADIPDDDTELPDVFDINVFDWDFSFSPLAHAIVSGSKEAVKQLLDAGADAKLASKISSDYDANVMHPLALTVLTIDSAKAEAIVEYLLRAGASSAQADEKLFSIFHAAVCSGKTHIVQKLLQEDPHAKAALNVPVATYNQKLYPIVSAIANGHHAIVASLLGYGSKVAFTAEDLEKANNLMYYTYYQQNNTTPHVLDYLQQLALPAETSISALNYLLHLIVPLGAQVSVPINEAFNTSRYNKEACLSLLDFLEKEIKLLNKQLEEAAKDKPKEAKRLEFSQTPKTFLEHRRFIKGKLLEFQASKKESSPDSDDSAEKMKSVRVTIAYYEDALKVLRAHNAKTWYEIYPEQKPKDEENKPRQISRQDTIVPPEDTSETRQQYRLMTRSYQFNPVLPHQLDLYDALFEAAWTGDNERIQELCLPLKPKSDVQPIQISVTTSPYADSNTGRGYSTYGTDGSFTPLAAAILNRKWDTARLIMTIAAAQLHKEENKPAEYSTRHINLNDDESESEPEDDDGEDDEMDLDEGGKKELNFVNLAEHPSAVRCSVTPYALLSQLVSGRLNRDGTKEIDTGSLLNQTCQEGDLEAFVNMCELLKSYPDEDADSTEPPTSVLNSILSCDSPAVLDELIRRTGVGIGMEDIRIPTQTYEDDADGKYYLGLTVKGKKRKDLASEGHKQALSNQQVTQIPLLWQALRVGAVKIVEYLLGPGPLAAFRFYASTSTSKYAERLRTVPDLDKRMPALLGLTPNLRKETALSAILLGTSKENSLKMAKLLFALQPNRVKEYMQSRIMCHDLPPILLAVYTRCEPSLFDYLLANGASADVVDRRGCNLYHIICQLGYSELLTYFLEKLPEDLSSRLMTQTVTESGNTPLMLAVKANSIPIVEKLVKSGIEGVKVSLSIRDSKGSMPLHETVSNGRPKLTSFLVSLGGTDILYAENGVGETPLDTATARWLLTGTRAGYPGKAPRVSTLSTSSSGNGSLIVSQTSEDFQEQVRKMEDAKAYLEKNGKFVANAKFKDALDSYIVFLARKAGQPSVTPKQTTPPTFDSMDRTETLKIISSSVFASPGERQLVQLSDVQLSVQSSLKSAADAYKSSWKYISQMQKDAEDNLPEEKTEAQKAEELQWSGILSWSSIRYTQL</sequence>
<keyword evidence="7" id="KW-1185">Reference proteome</keyword>
<feature type="compositionally biased region" description="Acidic residues" evidence="5">
    <location>
        <begin position="624"/>
        <end position="646"/>
    </location>
</feature>
<evidence type="ECO:0000313" key="7">
    <source>
        <dbReference type="Proteomes" id="UP000053477"/>
    </source>
</evidence>
<dbReference type="OrthoDB" id="539213at2759"/>
<dbReference type="SUPFAM" id="SSF48403">
    <property type="entry name" value="Ankyrin repeat"/>
    <property type="match status" value="2"/>
</dbReference>
<gene>
    <name evidence="6" type="ORF">SCHPADRAFT_876768</name>
</gene>
<feature type="region of interest" description="Disordered" evidence="5">
    <location>
        <begin position="351"/>
        <end position="375"/>
    </location>
</feature>
<feature type="repeat" description="ANK" evidence="3">
    <location>
        <begin position="1533"/>
        <end position="1559"/>
    </location>
</feature>
<protein>
    <submittedName>
        <fullName evidence="6">Ankyrin</fullName>
    </submittedName>
</protein>
<dbReference type="PANTHER" id="PTHR24198:SF165">
    <property type="entry name" value="ANKYRIN REPEAT-CONTAINING PROTEIN-RELATED"/>
    <property type="match status" value="1"/>
</dbReference>
<evidence type="ECO:0000256" key="3">
    <source>
        <dbReference type="PROSITE-ProRule" id="PRU00023"/>
    </source>
</evidence>
<feature type="repeat" description="ANK" evidence="3">
    <location>
        <begin position="539"/>
        <end position="571"/>
    </location>
</feature>
<dbReference type="STRING" id="27342.A0A0H2RI60"/>
<organism evidence="6 7">
    <name type="scientific">Schizopora paradoxa</name>
    <dbReference type="NCBI Taxonomy" id="27342"/>
    <lineage>
        <taxon>Eukaryota</taxon>
        <taxon>Fungi</taxon>
        <taxon>Dikarya</taxon>
        <taxon>Basidiomycota</taxon>
        <taxon>Agaricomycotina</taxon>
        <taxon>Agaricomycetes</taxon>
        <taxon>Hymenochaetales</taxon>
        <taxon>Schizoporaceae</taxon>
        <taxon>Schizopora</taxon>
    </lineage>
</organism>
<evidence type="ECO:0000256" key="1">
    <source>
        <dbReference type="ARBA" id="ARBA00022737"/>
    </source>
</evidence>
<dbReference type="InParanoid" id="A0A0H2RI60"/>
<evidence type="ECO:0000256" key="2">
    <source>
        <dbReference type="ARBA" id="ARBA00023043"/>
    </source>
</evidence>